<dbReference type="Pfam" id="PF03351">
    <property type="entry name" value="DOMON"/>
    <property type="match status" value="1"/>
</dbReference>
<dbReference type="AlphaFoldDB" id="A0A834R8N6"/>
<keyword evidence="2" id="KW-0472">Membrane</keyword>
<protein>
    <recommendedName>
        <fullName evidence="3">DOMON domain-containing protein</fullName>
    </recommendedName>
</protein>
<feature type="region of interest" description="Disordered" evidence="1">
    <location>
        <begin position="494"/>
        <end position="534"/>
    </location>
</feature>
<feature type="compositionally biased region" description="Basic and acidic residues" evidence="1">
    <location>
        <begin position="517"/>
        <end position="534"/>
    </location>
</feature>
<keyword evidence="2" id="KW-1133">Transmembrane helix</keyword>
<feature type="compositionally biased region" description="Polar residues" evidence="1">
    <location>
        <begin position="371"/>
        <end position="383"/>
    </location>
</feature>
<reference evidence="4" key="2">
    <citation type="submission" date="2020-01" db="EMBL/GenBank/DDBJ databases">
        <authorList>
            <person name="Korhonen P.K.K."/>
            <person name="Guangxu M.G."/>
            <person name="Wang T.W."/>
            <person name="Stroehlein A.J.S."/>
            <person name="Young N.D."/>
            <person name="Ang C.-S.A."/>
            <person name="Fernando D.W.F."/>
            <person name="Lu H.L."/>
            <person name="Taylor S.T."/>
            <person name="Ehtesham M.E.M."/>
            <person name="Najaraj S.H.N."/>
            <person name="Harsha G.H.G."/>
            <person name="Madugundu A.M."/>
            <person name="Renuse S.R."/>
            <person name="Holt D.H."/>
            <person name="Pandey A.P."/>
            <person name="Papenfuss A.P."/>
            <person name="Gasser R.B.G."/>
            <person name="Fischer K.F."/>
        </authorList>
    </citation>
    <scope>NUCLEOTIDE SEQUENCE</scope>
    <source>
        <strain evidence="4">SSS_KF_BRIS2020</strain>
    </source>
</reference>
<dbReference type="CDD" id="cd09631">
    <property type="entry name" value="DOMON_DOH"/>
    <property type="match status" value="1"/>
</dbReference>
<evidence type="ECO:0000313" key="6">
    <source>
        <dbReference type="Proteomes" id="UP000070412"/>
    </source>
</evidence>
<feature type="region of interest" description="Disordered" evidence="1">
    <location>
        <begin position="352"/>
        <end position="383"/>
    </location>
</feature>
<keyword evidence="6" id="KW-1185">Reference proteome</keyword>
<gene>
    <name evidence="4" type="ORF">SSS_3413</name>
</gene>
<feature type="compositionally biased region" description="Basic residues" evidence="1">
    <location>
        <begin position="680"/>
        <end position="691"/>
    </location>
</feature>
<organism evidence="4">
    <name type="scientific">Sarcoptes scabiei</name>
    <name type="common">Itch mite</name>
    <name type="synonym">Acarus scabiei</name>
    <dbReference type="NCBI Taxonomy" id="52283"/>
    <lineage>
        <taxon>Eukaryota</taxon>
        <taxon>Metazoa</taxon>
        <taxon>Ecdysozoa</taxon>
        <taxon>Arthropoda</taxon>
        <taxon>Chelicerata</taxon>
        <taxon>Arachnida</taxon>
        <taxon>Acari</taxon>
        <taxon>Acariformes</taxon>
        <taxon>Sarcoptiformes</taxon>
        <taxon>Astigmata</taxon>
        <taxon>Psoroptidia</taxon>
        <taxon>Sarcoptoidea</taxon>
        <taxon>Sarcoptidae</taxon>
        <taxon>Sarcoptinae</taxon>
        <taxon>Sarcoptes</taxon>
    </lineage>
</organism>
<reference evidence="5" key="3">
    <citation type="submission" date="2022-06" db="UniProtKB">
        <authorList>
            <consortium name="EnsemblMetazoa"/>
        </authorList>
    </citation>
    <scope>IDENTIFICATION</scope>
</reference>
<feature type="compositionally biased region" description="Basic residues" evidence="1">
    <location>
        <begin position="752"/>
        <end position="765"/>
    </location>
</feature>
<proteinExistence type="predicted"/>
<feature type="compositionally biased region" description="Polar residues" evidence="1">
    <location>
        <begin position="732"/>
        <end position="741"/>
    </location>
</feature>
<evidence type="ECO:0000256" key="2">
    <source>
        <dbReference type="SAM" id="Phobius"/>
    </source>
</evidence>
<dbReference type="PROSITE" id="PS50836">
    <property type="entry name" value="DOMON"/>
    <property type="match status" value="1"/>
</dbReference>
<reference evidence="6" key="1">
    <citation type="journal article" date="2020" name="PLoS Negl. Trop. Dis.">
        <title>High-quality nuclear genome for Sarcoptes scabiei-A critical resource for a neglected parasite.</title>
        <authorList>
            <person name="Korhonen P.K."/>
            <person name="Gasser R.B."/>
            <person name="Ma G."/>
            <person name="Wang T."/>
            <person name="Stroehlein A.J."/>
            <person name="Young N.D."/>
            <person name="Ang C.S."/>
            <person name="Fernando D.D."/>
            <person name="Lu H.C."/>
            <person name="Taylor S."/>
            <person name="Reynolds S.L."/>
            <person name="Mofiz E."/>
            <person name="Najaraj S.H."/>
            <person name="Gowda H."/>
            <person name="Madugundu A."/>
            <person name="Renuse S."/>
            <person name="Holt D."/>
            <person name="Pandey A."/>
            <person name="Papenfuss A.T."/>
            <person name="Fischer K."/>
        </authorList>
    </citation>
    <scope>NUCLEOTIDE SEQUENCE [LARGE SCALE GENOMIC DNA]</scope>
</reference>
<sequence>MFNRKEIKYRWSRLKQQLYIIDHFQDHYDHRIRQISPRTMFKNHRLKTTCCFESNRSSQSPSIKTNVLSRKPPSSSTTLLNQSSIKDQLTLILVMMLLMLFTVPKIEAQQQSRSIVHRSSSSYTPLPSYQTMNDCMGEWQHPSNCTMFDCDYKATWEYRDENDEIIFSISTRNRNKWTGIGFSENQAMPETDAILGLVEESGRFFLMDSYLRAYEAPPLDQQQNLYNMSAWRENGLTTLRFSRPRRTGDPRDYQFSDTDCPYFIFPVMGGVFNAVNKRIRKHESIPIISDRRVCVRSCRRSPAIDTIPPTMTTMKTSIPITIADRNNNKQSMNEYKQKEKKINQKNINNIEHSKAIDSSDYNQPGIDHRQQTYADNDPQQKTASNIEKTKEKIYQAEFKFLNLQDSNQQSNRNNFNENNLVLNQNNDQDQNKQVSEETIKQIEDSLLLALRKQASFDRIKAIKITELKRNDPIQTIAMIDLILTNDNYGDLNHKNNFDNNNNNNNRQKNNDDSIIIDDERSKDDGDEEQSRERQDIRDLTNALQSLINDGRIGRWQVDNNHLVVTAKESKSNGWLDFLFTTFNRLNEEEQKWIIIGAGLSALILLALIQLFCMFCTSCNCCCGNDGGGPNSNNNLIKQSDHMDYLNEKDIDKHWSNDHYPPMMYNGGTMGYIDDYNGYNQHHHNHHHHHPNHQQLKSNSLHKSYRADQLQDPRSMKYGNNYGHTSLERRQYNNEQQRSRQSGGYEMNERFPHNNHHHHHHHHPFNHRIQQQQQSYQQSSNHHHHQMQPDFYFMPHQRKYSSDVVRVYVDYDGNN</sequence>
<dbReference type="InterPro" id="IPR005018">
    <property type="entry name" value="DOMON_domain"/>
</dbReference>
<feature type="region of interest" description="Disordered" evidence="1">
    <location>
        <begin position="678"/>
        <end position="784"/>
    </location>
</feature>
<feature type="region of interest" description="Disordered" evidence="1">
    <location>
        <begin position="55"/>
        <end position="79"/>
    </location>
</feature>
<dbReference type="InterPro" id="IPR045266">
    <property type="entry name" value="DOH_DOMON"/>
</dbReference>
<dbReference type="EMBL" id="WVUK01000056">
    <property type="protein sequence ID" value="KAF7493074.1"/>
    <property type="molecule type" value="Genomic_DNA"/>
</dbReference>
<feature type="compositionally biased region" description="Basic and acidic residues" evidence="1">
    <location>
        <begin position="704"/>
        <end position="714"/>
    </location>
</feature>
<feature type="transmembrane region" description="Helical" evidence="2">
    <location>
        <begin position="592"/>
        <end position="611"/>
    </location>
</feature>
<accession>A0A834R8N6</accession>
<feature type="compositionally biased region" description="Low complexity" evidence="1">
    <location>
        <begin position="497"/>
        <end position="507"/>
    </location>
</feature>
<evidence type="ECO:0000256" key="1">
    <source>
        <dbReference type="SAM" id="MobiDB-lite"/>
    </source>
</evidence>
<feature type="compositionally biased region" description="Low complexity" evidence="1">
    <location>
        <begin position="769"/>
        <end position="779"/>
    </location>
</feature>
<dbReference type="PANTHER" id="PTHR46901:SF2">
    <property type="entry name" value="GH04942P"/>
    <property type="match status" value="1"/>
</dbReference>
<dbReference type="SMART" id="SM00664">
    <property type="entry name" value="DoH"/>
    <property type="match status" value="1"/>
</dbReference>
<dbReference type="Proteomes" id="UP000070412">
    <property type="component" value="Unassembled WGS sequence"/>
</dbReference>
<evidence type="ECO:0000259" key="3">
    <source>
        <dbReference type="PROSITE" id="PS50836"/>
    </source>
</evidence>
<name>A0A834R8N6_SARSC</name>
<evidence type="ECO:0000313" key="4">
    <source>
        <dbReference type="EMBL" id="KAF7493074.1"/>
    </source>
</evidence>
<keyword evidence="2" id="KW-0812">Transmembrane</keyword>
<feature type="domain" description="DOMON" evidence="3">
    <location>
        <begin position="150"/>
        <end position="269"/>
    </location>
</feature>
<dbReference type="PANTHER" id="PTHR46901">
    <property type="entry name" value="GH04942P"/>
    <property type="match status" value="1"/>
</dbReference>
<evidence type="ECO:0000313" key="5">
    <source>
        <dbReference type="EnsemblMetazoa" id="KAF7493074.1"/>
    </source>
</evidence>
<dbReference type="OrthoDB" id="188511at2759"/>
<dbReference type="EnsemblMetazoa" id="SSS_3413s_mrna">
    <property type="protein sequence ID" value="KAF7493074.1"/>
    <property type="gene ID" value="SSS_3413"/>
</dbReference>